<dbReference type="EMBL" id="VFFF01000002">
    <property type="protein sequence ID" value="TNY31695.1"/>
    <property type="molecule type" value="Genomic_DNA"/>
</dbReference>
<dbReference type="CDD" id="cd06288">
    <property type="entry name" value="PBP1_sucrose_transcription_regulator"/>
    <property type="match status" value="1"/>
</dbReference>
<accession>A0A5C5GA88</accession>
<proteinExistence type="predicted"/>
<dbReference type="SUPFAM" id="SSF47413">
    <property type="entry name" value="lambda repressor-like DNA-binding domains"/>
    <property type="match status" value="1"/>
</dbReference>
<dbReference type="InterPro" id="IPR046335">
    <property type="entry name" value="LacI/GalR-like_sensor"/>
</dbReference>
<evidence type="ECO:0000256" key="3">
    <source>
        <dbReference type="ARBA" id="ARBA00023163"/>
    </source>
</evidence>
<evidence type="ECO:0000259" key="4">
    <source>
        <dbReference type="PROSITE" id="PS50932"/>
    </source>
</evidence>
<dbReference type="InterPro" id="IPR010982">
    <property type="entry name" value="Lambda_DNA-bd_dom_sf"/>
</dbReference>
<organism evidence="5 6">
    <name type="scientific">Pelagovum pacificum</name>
    <dbReference type="NCBI Taxonomy" id="2588711"/>
    <lineage>
        <taxon>Bacteria</taxon>
        <taxon>Pseudomonadati</taxon>
        <taxon>Pseudomonadota</taxon>
        <taxon>Alphaproteobacteria</taxon>
        <taxon>Rhodobacterales</taxon>
        <taxon>Paracoccaceae</taxon>
        <taxon>Pelagovum</taxon>
    </lineage>
</organism>
<dbReference type="InterPro" id="IPR028082">
    <property type="entry name" value="Peripla_BP_I"/>
</dbReference>
<evidence type="ECO:0000256" key="1">
    <source>
        <dbReference type="ARBA" id="ARBA00023015"/>
    </source>
</evidence>
<dbReference type="Gene3D" id="3.40.50.2300">
    <property type="match status" value="2"/>
</dbReference>
<protein>
    <submittedName>
        <fullName evidence="5">LacI family transcriptional regulator</fullName>
    </submittedName>
</protein>
<dbReference type="Proteomes" id="UP000314011">
    <property type="component" value="Unassembled WGS sequence"/>
</dbReference>
<dbReference type="CDD" id="cd01392">
    <property type="entry name" value="HTH_LacI"/>
    <property type="match status" value="1"/>
</dbReference>
<dbReference type="PROSITE" id="PS50932">
    <property type="entry name" value="HTH_LACI_2"/>
    <property type="match status" value="1"/>
</dbReference>
<dbReference type="InterPro" id="IPR000843">
    <property type="entry name" value="HTH_LacI"/>
</dbReference>
<sequence length="330" mass="35339">MRDVASAAGVSVGTVSKVLNNTGTIAKATRERVIEVARSMNFRPNSLAKSLHTGLSGSIGLISNDSFGRFTMPIMEGLEAVLAEHAIGVFMSNATDDPELEQRHIDQLLAKQVDGIVVTARRADRRPPVDLRGVGIPVVYVFSNAEDRDALTLLPDDEGGGKLAVDHLVAQGRKRIAHVTGPQDFVAVSLRASGYLAALEDAGLDAMPVMHGPWSEAWGREAASQLLDRGEVPDAVLCGNDQIGRGCVEAFRDAGHRVPEDIAIIGFDNWPVMTDACRPPLSSVDLQLTELGQEAGRRLLAMIGGERQTGTIRLPCRLELRGSTERAALP</sequence>
<dbReference type="Gene3D" id="1.10.260.40">
    <property type="entry name" value="lambda repressor-like DNA-binding domains"/>
    <property type="match status" value="1"/>
</dbReference>
<dbReference type="PANTHER" id="PTHR30146:SF109">
    <property type="entry name" value="HTH-TYPE TRANSCRIPTIONAL REGULATOR GALS"/>
    <property type="match status" value="1"/>
</dbReference>
<feature type="domain" description="HTH lacI-type" evidence="4">
    <location>
        <begin position="1"/>
        <end position="53"/>
    </location>
</feature>
<keyword evidence="2" id="KW-0238">DNA-binding</keyword>
<dbReference type="AlphaFoldDB" id="A0A5C5GA88"/>
<dbReference type="SMART" id="SM00354">
    <property type="entry name" value="HTH_LACI"/>
    <property type="match status" value="1"/>
</dbReference>
<evidence type="ECO:0000313" key="5">
    <source>
        <dbReference type="EMBL" id="TNY31695.1"/>
    </source>
</evidence>
<dbReference type="Pfam" id="PF00356">
    <property type="entry name" value="LacI"/>
    <property type="match status" value="1"/>
</dbReference>
<keyword evidence="1" id="KW-0805">Transcription regulation</keyword>
<dbReference type="Pfam" id="PF13377">
    <property type="entry name" value="Peripla_BP_3"/>
    <property type="match status" value="1"/>
</dbReference>
<evidence type="ECO:0000256" key="2">
    <source>
        <dbReference type="ARBA" id="ARBA00023125"/>
    </source>
</evidence>
<dbReference type="OrthoDB" id="8433438at2"/>
<dbReference type="SUPFAM" id="SSF53822">
    <property type="entry name" value="Periplasmic binding protein-like I"/>
    <property type="match status" value="1"/>
</dbReference>
<evidence type="ECO:0000313" key="6">
    <source>
        <dbReference type="Proteomes" id="UP000314011"/>
    </source>
</evidence>
<gene>
    <name evidence="5" type="ORF">FHY64_15660</name>
</gene>
<name>A0A5C5GA88_9RHOB</name>
<comment type="caution">
    <text evidence="5">The sequence shown here is derived from an EMBL/GenBank/DDBJ whole genome shotgun (WGS) entry which is preliminary data.</text>
</comment>
<keyword evidence="3" id="KW-0804">Transcription</keyword>
<keyword evidence="6" id="KW-1185">Reference proteome</keyword>
<reference evidence="5 6" key="1">
    <citation type="submission" date="2019-06" db="EMBL/GenBank/DDBJ databases">
        <title>Genome of new Rhodobacteraceae sp. SM1903.</title>
        <authorList>
            <person name="Ren X."/>
        </authorList>
    </citation>
    <scope>NUCLEOTIDE SEQUENCE [LARGE SCALE GENOMIC DNA]</scope>
    <source>
        <strain evidence="5 6">SM1903</strain>
    </source>
</reference>
<dbReference type="PROSITE" id="PS00356">
    <property type="entry name" value="HTH_LACI_1"/>
    <property type="match status" value="1"/>
</dbReference>
<dbReference type="GO" id="GO:0003700">
    <property type="term" value="F:DNA-binding transcription factor activity"/>
    <property type="evidence" value="ECO:0007669"/>
    <property type="project" value="TreeGrafter"/>
</dbReference>
<dbReference type="PANTHER" id="PTHR30146">
    <property type="entry name" value="LACI-RELATED TRANSCRIPTIONAL REPRESSOR"/>
    <property type="match status" value="1"/>
</dbReference>
<dbReference type="GO" id="GO:0000976">
    <property type="term" value="F:transcription cis-regulatory region binding"/>
    <property type="evidence" value="ECO:0007669"/>
    <property type="project" value="TreeGrafter"/>
</dbReference>